<protein>
    <submittedName>
        <fullName evidence="1">Uncharacterized protein</fullName>
    </submittedName>
</protein>
<name>R7WHY3_9NOCA</name>
<dbReference type="eggNOG" id="ENOG5030MJV">
    <property type="taxonomic scope" value="Bacteria"/>
</dbReference>
<dbReference type="OrthoDB" id="3196580at2"/>
<dbReference type="AlphaFoldDB" id="R7WHY3"/>
<evidence type="ECO:0000313" key="2">
    <source>
        <dbReference type="Proteomes" id="UP000013525"/>
    </source>
</evidence>
<keyword evidence="2" id="KW-1185">Reference proteome</keyword>
<dbReference type="Proteomes" id="UP000013525">
    <property type="component" value="Unassembled WGS sequence"/>
</dbReference>
<sequence length="300" mass="34480">MAKPPRPRFTDEQRLRAFVLRARRITSHSLWREHRNLLEKARTVEMNVTVTHDHRTNETTYLLREEFPEEELLESLAARLRPLTLPSEELHYTKVLDSIAALAPDSQFPECFEPIEHWRKMWAGVATRDESAQAYFISTDKGVASDQDLMYAWYYGDVVHADDKEAESKGLGVRERYKAAVGIVTRIVECTDLTLYLVRSLVDEGVLTLDPELFEREVVVTGTVFETPVKAYASEVGSPLPMDDAPLDPEVWQPMHDAVAPQLDAPSSCETWWQTHTRRPSRDWTWGITQQELAQLLETD</sequence>
<reference evidence="1 2" key="1">
    <citation type="journal article" date="2013" name="Genome Announc.">
        <title>Draft Genome Sequence of Rhodococcus rhodnii Strain LMG5362, a Symbiont of Rhodnius prolixus (Hemiptera, Reduviidae, Triatominae), the Principle Vector of Trypanosoma cruzi.</title>
        <authorList>
            <person name="Pachebat J.A."/>
            <person name="van Keulen G."/>
            <person name="Whitten M.M."/>
            <person name="Girdwood S."/>
            <person name="Del Sol R."/>
            <person name="Dyson P.J."/>
            <person name="Facey P.D."/>
        </authorList>
    </citation>
    <scope>NUCLEOTIDE SEQUENCE [LARGE SCALE GENOMIC DNA]</scope>
    <source>
        <strain evidence="1 2">LMG 5362</strain>
    </source>
</reference>
<comment type="caution">
    <text evidence="1">The sequence shown here is derived from an EMBL/GenBank/DDBJ whole genome shotgun (WGS) entry which is preliminary data.</text>
</comment>
<dbReference type="EMBL" id="APMY01000124">
    <property type="protein sequence ID" value="EOM74717.1"/>
    <property type="molecule type" value="Genomic_DNA"/>
</dbReference>
<dbReference type="RefSeq" id="WP_010839984.1">
    <property type="nucleotide sequence ID" value="NZ_APMY01000124.1"/>
</dbReference>
<dbReference type="PATRIC" id="fig|1273125.3.peg.3764"/>
<gene>
    <name evidence="1" type="ORF">Rrhod_3959</name>
</gene>
<proteinExistence type="predicted"/>
<accession>R7WHY3</accession>
<evidence type="ECO:0000313" key="1">
    <source>
        <dbReference type="EMBL" id="EOM74717.1"/>
    </source>
</evidence>
<organism evidence="1 2">
    <name type="scientific">Rhodococcus rhodnii LMG 5362</name>
    <dbReference type="NCBI Taxonomy" id="1273125"/>
    <lineage>
        <taxon>Bacteria</taxon>
        <taxon>Bacillati</taxon>
        <taxon>Actinomycetota</taxon>
        <taxon>Actinomycetes</taxon>
        <taxon>Mycobacteriales</taxon>
        <taxon>Nocardiaceae</taxon>
        <taxon>Rhodococcus</taxon>
    </lineage>
</organism>